<keyword evidence="6" id="KW-1185">Reference proteome</keyword>
<feature type="repeat" description="ANK" evidence="3">
    <location>
        <begin position="289"/>
        <end position="324"/>
    </location>
</feature>
<dbReference type="Pfam" id="PF13637">
    <property type="entry name" value="Ank_4"/>
    <property type="match status" value="1"/>
</dbReference>
<keyword evidence="4" id="KW-0812">Transmembrane</keyword>
<dbReference type="PANTHER" id="PTHR24193:SF121">
    <property type="entry name" value="ADA2A-CONTAINING COMPLEX COMPONENT 3, ISOFORM D"/>
    <property type="match status" value="1"/>
</dbReference>
<evidence type="ECO:0008006" key="7">
    <source>
        <dbReference type="Google" id="ProtNLM"/>
    </source>
</evidence>
<dbReference type="PROSITE" id="PS50088">
    <property type="entry name" value="ANK_REPEAT"/>
    <property type="match status" value="3"/>
</dbReference>
<dbReference type="InterPro" id="IPR036770">
    <property type="entry name" value="Ankyrin_rpt-contain_sf"/>
</dbReference>
<evidence type="ECO:0000313" key="5">
    <source>
        <dbReference type="EMBL" id="GHM59591.1"/>
    </source>
</evidence>
<dbReference type="InterPro" id="IPR050663">
    <property type="entry name" value="Ankyrin-SOCS_Box"/>
</dbReference>
<dbReference type="PROSITE" id="PS50297">
    <property type="entry name" value="ANK_REP_REGION"/>
    <property type="match status" value="3"/>
</dbReference>
<dbReference type="PANTHER" id="PTHR24193">
    <property type="entry name" value="ANKYRIN REPEAT PROTEIN"/>
    <property type="match status" value="1"/>
</dbReference>
<feature type="repeat" description="ANK" evidence="3">
    <location>
        <begin position="101"/>
        <end position="133"/>
    </location>
</feature>
<evidence type="ECO:0000256" key="2">
    <source>
        <dbReference type="ARBA" id="ARBA00023043"/>
    </source>
</evidence>
<dbReference type="Gene3D" id="1.25.40.20">
    <property type="entry name" value="Ankyrin repeat-containing domain"/>
    <property type="match status" value="2"/>
</dbReference>
<sequence length="509" mass="57602">MQLNSQKIQEYQPCRNDDQKCLDYNRSCALTEEESIRQECLSYHLFCSIARNDIEIVRSIIGNYADVNVFAFGFKDLPDDKSCPINNKYSWSSTETLDGEVSINPLMLAAYVGNKNIINLLLRNGARRGALDKYGSTLFHYVGSSEVVNLLTNLDIGINIKNEFGHTPLHEVIRSLNKKKNDNNAIKKIENTIIRLIEMGADISSTDDYRYTPLHYATHFNNIRITEFILKEIAQQYFNPIVDPIVRQYFNPRDEGGEAPLHKAAYNGNLEMVDILIKNKADINAQNKHGNTPLHMAIIGGKGRAEDIVRLLLKEGAIITIKNKSGITPLDLARDYKKSNLRRRVNYTNIINLLEEQMTTTKPIISSTIATMAKSTTYSLTAESPLDIKNTMKTIRESNRRNGYTEEAISSTTTHLLEKEGRRVSRSIRQRALLDTENIANKVKNIEGKGYQNSNNVMGMLLFFGVVSFLLLMKIFITKENRKATNNDNVLSGVVISRVILNKDATKQI</sequence>
<evidence type="ECO:0000313" key="6">
    <source>
        <dbReference type="Proteomes" id="UP000637906"/>
    </source>
</evidence>
<evidence type="ECO:0000256" key="3">
    <source>
        <dbReference type="PROSITE-ProRule" id="PRU00023"/>
    </source>
</evidence>
<feature type="transmembrane region" description="Helical" evidence="4">
    <location>
        <begin position="457"/>
        <end position="477"/>
    </location>
</feature>
<protein>
    <recommendedName>
        <fullName evidence="7">Ankyrin repeat domain-containing protein</fullName>
    </recommendedName>
</protein>
<feature type="repeat" description="ANK" evidence="3">
    <location>
        <begin position="256"/>
        <end position="288"/>
    </location>
</feature>
<dbReference type="SUPFAM" id="SSF48403">
    <property type="entry name" value="Ankyrin repeat"/>
    <property type="match status" value="1"/>
</dbReference>
<keyword evidence="4" id="KW-0472">Membrane</keyword>
<dbReference type="Proteomes" id="UP000637906">
    <property type="component" value="Unassembled WGS sequence"/>
</dbReference>
<dbReference type="PRINTS" id="PR01415">
    <property type="entry name" value="ANKYRIN"/>
</dbReference>
<organism evidence="5 6">
    <name type="scientific">Candidatus Mesenet longicola</name>
    <dbReference type="NCBI Taxonomy" id="1892558"/>
    <lineage>
        <taxon>Bacteria</taxon>
        <taxon>Pseudomonadati</taxon>
        <taxon>Pseudomonadota</taxon>
        <taxon>Alphaproteobacteria</taxon>
        <taxon>Rickettsiales</taxon>
        <taxon>Anaplasmataceae</taxon>
        <taxon>Candidatus Mesenet</taxon>
    </lineage>
</organism>
<proteinExistence type="predicted"/>
<dbReference type="InterPro" id="IPR002110">
    <property type="entry name" value="Ankyrin_rpt"/>
</dbReference>
<keyword evidence="2 3" id="KW-0040">ANK repeat</keyword>
<name>A0A8J3HWJ6_9RICK</name>
<comment type="caution">
    <text evidence="5">The sequence shown here is derived from an EMBL/GenBank/DDBJ whole genome shotgun (WGS) entry which is preliminary data.</text>
</comment>
<dbReference type="SMART" id="SM00248">
    <property type="entry name" value="ANK"/>
    <property type="match status" value="7"/>
</dbReference>
<dbReference type="GO" id="GO:0000976">
    <property type="term" value="F:transcription cis-regulatory region binding"/>
    <property type="evidence" value="ECO:0007669"/>
    <property type="project" value="TreeGrafter"/>
</dbReference>
<accession>A0A8J3HWJ6</accession>
<evidence type="ECO:0000256" key="4">
    <source>
        <dbReference type="SAM" id="Phobius"/>
    </source>
</evidence>
<gene>
    <name evidence="5" type="ORF">sL5_05840</name>
</gene>
<dbReference type="EMBL" id="BNGU01000020">
    <property type="protein sequence ID" value="GHM59591.1"/>
    <property type="molecule type" value="Genomic_DNA"/>
</dbReference>
<dbReference type="AlphaFoldDB" id="A0A8J3HWJ6"/>
<dbReference type="Pfam" id="PF12796">
    <property type="entry name" value="Ank_2"/>
    <property type="match status" value="2"/>
</dbReference>
<keyword evidence="1" id="KW-0677">Repeat</keyword>
<reference evidence="5 6" key="1">
    <citation type="journal article" date="2021" name="Microb. Ecol.">
        <title>Candidatus Mesenet longicola: Novel Endosymbionts of Brontispa longissima that Induce Cytoplasmic Incompatibility.</title>
        <authorList>
            <person name="Takano S."/>
            <person name="Gotoh Y."/>
            <person name="Hayashi T."/>
        </authorList>
    </citation>
    <scope>NUCLEOTIDE SEQUENCE [LARGE SCALE GENOMIC DNA]</scope>
    <source>
        <strain evidence="5">L5</strain>
    </source>
</reference>
<dbReference type="GO" id="GO:0045944">
    <property type="term" value="P:positive regulation of transcription by RNA polymerase II"/>
    <property type="evidence" value="ECO:0007669"/>
    <property type="project" value="TreeGrafter"/>
</dbReference>
<evidence type="ECO:0000256" key="1">
    <source>
        <dbReference type="ARBA" id="ARBA00022737"/>
    </source>
</evidence>
<keyword evidence="4" id="KW-1133">Transmembrane helix</keyword>